<dbReference type="InterPro" id="IPR006439">
    <property type="entry name" value="HAD-SF_hydro_IA"/>
</dbReference>
<keyword evidence="2" id="KW-1185">Reference proteome</keyword>
<dbReference type="Gene3D" id="1.10.150.240">
    <property type="entry name" value="Putative phosphatase, domain 2"/>
    <property type="match status" value="1"/>
</dbReference>
<gene>
    <name evidence="1" type="ordered locus">FRAAL5059</name>
</gene>
<proteinExistence type="predicted"/>
<evidence type="ECO:0000313" key="1">
    <source>
        <dbReference type="EMBL" id="CAJ63699.1"/>
    </source>
</evidence>
<sequence length="246" mass="25861">MSRWLRWLRRTAMGEVAAVVFDLDGVLIDSEQVWDDVRRVYVAERGGRWAADSTSRMMGMSTTEWSGYLAELGVPGSPADIAAEVLRRVADRYGSAPPLLPGAVDAVRALAALHPLGLASSSARMLIDLVLAHTGLAGHFAAVVSSEEVARGKPAPDVYLEAARRLGVPAADCVAVEDSTNGLRAAAAAGMAVVAVPNPHFPPDGDALRLASARVATTAELTPTVVQAAADTKRGPRDGRPHRITV</sequence>
<dbReference type="PRINTS" id="PR00413">
    <property type="entry name" value="HADHALOGNASE"/>
</dbReference>
<evidence type="ECO:0000313" key="2">
    <source>
        <dbReference type="Proteomes" id="UP000000657"/>
    </source>
</evidence>
<dbReference type="InterPro" id="IPR023198">
    <property type="entry name" value="PGP-like_dom2"/>
</dbReference>
<dbReference type="Pfam" id="PF00702">
    <property type="entry name" value="Hydrolase"/>
    <property type="match status" value="1"/>
</dbReference>
<dbReference type="PANTHER" id="PTHR18901:SF38">
    <property type="entry name" value="PSEUDOURIDINE-5'-PHOSPHATASE"/>
    <property type="match status" value="1"/>
</dbReference>
<dbReference type="CDD" id="cd07505">
    <property type="entry name" value="HAD_BPGM-like"/>
    <property type="match status" value="1"/>
</dbReference>
<accession>Q0RFP2</accession>
<dbReference type="SFLD" id="SFLDG01129">
    <property type="entry name" value="C1.5:_HAD__Beta-PGM__Phosphata"/>
    <property type="match status" value="1"/>
</dbReference>
<dbReference type="KEGG" id="fal:FRAAL5059"/>
<keyword evidence="1" id="KW-0378">Hydrolase</keyword>
<dbReference type="PANTHER" id="PTHR18901">
    <property type="entry name" value="2-DEOXYGLUCOSE-6-PHOSPHATE PHOSPHATASE 2"/>
    <property type="match status" value="1"/>
</dbReference>
<organism evidence="1 2">
    <name type="scientific">Frankia alni (strain DSM 45986 / CECT 9034 / ACN14a)</name>
    <dbReference type="NCBI Taxonomy" id="326424"/>
    <lineage>
        <taxon>Bacteria</taxon>
        <taxon>Bacillati</taxon>
        <taxon>Actinomycetota</taxon>
        <taxon>Actinomycetes</taxon>
        <taxon>Frankiales</taxon>
        <taxon>Frankiaceae</taxon>
        <taxon>Frankia</taxon>
    </lineage>
</organism>
<name>Q0RFP2_FRAAA</name>
<dbReference type="Gene3D" id="3.40.50.1000">
    <property type="entry name" value="HAD superfamily/HAD-like"/>
    <property type="match status" value="1"/>
</dbReference>
<dbReference type="SUPFAM" id="SSF56784">
    <property type="entry name" value="HAD-like"/>
    <property type="match status" value="1"/>
</dbReference>
<dbReference type="AlphaFoldDB" id="Q0RFP2"/>
<dbReference type="eggNOG" id="COG0637">
    <property type="taxonomic scope" value="Bacteria"/>
</dbReference>
<dbReference type="NCBIfam" id="TIGR01509">
    <property type="entry name" value="HAD-SF-IA-v3"/>
    <property type="match status" value="1"/>
</dbReference>
<dbReference type="EMBL" id="CT573213">
    <property type="protein sequence ID" value="CAJ63699.1"/>
    <property type="molecule type" value="Genomic_DNA"/>
</dbReference>
<dbReference type="InterPro" id="IPR036412">
    <property type="entry name" value="HAD-like_sf"/>
</dbReference>
<protein>
    <submittedName>
        <fullName evidence="1">Hydrolase</fullName>
    </submittedName>
</protein>
<dbReference type="GO" id="GO:0016787">
    <property type="term" value="F:hydrolase activity"/>
    <property type="evidence" value="ECO:0007669"/>
    <property type="project" value="UniProtKB-KW"/>
</dbReference>
<dbReference type="Proteomes" id="UP000000657">
    <property type="component" value="Chromosome"/>
</dbReference>
<dbReference type="InterPro" id="IPR023214">
    <property type="entry name" value="HAD_sf"/>
</dbReference>
<reference evidence="1 2" key="1">
    <citation type="journal article" date="2007" name="Genome Res.">
        <title>Genome characteristics of facultatively symbiotic Frankia sp. strains reflect host range and host plant biogeography.</title>
        <authorList>
            <person name="Normand P."/>
            <person name="Lapierre P."/>
            <person name="Tisa L.S."/>
            <person name="Gogarten J.P."/>
            <person name="Alloisio N."/>
            <person name="Bagnarol E."/>
            <person name="Bassi C.A."/>
            <person name="Berry A.M."/>
            <person name="Bickhart D.M."/>
            <person name="Choisne N."/>
            <person name="Couloux A."/>
            <person name="Cournoyer B."/>
            <person name="Cruveiller S."/>
            <person name="Daubin V."/>
            <person name="Demange N."/>
            <person name="Francino M.P."/>
            <person name="Goltsman E."/>
            <person name="Huang Y."/>
            <person name="Kopp O.R."/>
            <person name="Labarre L."/>
            <person name="Lapidus A."/>
            <person name="Lavire C."/>
            <person name="Marechal J."/>
            <person name="Martinez M."/>
            <person name="Mastronunzio J.E."/>
            <person name="Mullin B.C."/>
            <person name="Niemann J."/>
            <person name="Pujic P."/>
            <person name="Rawnsley T."/>
            <person name="Rouy Z."/>
            <person name="Schenowitz C."/>
            <person name="Sellstedt A."/>
            <person name="Tavares F."/>
            <person name="Tomkins J.P."/>
            <person name="Vallenet D."/>
            <person name="Valverde C."/>
            <person name="Wall L.G."/>
            <person name="Wang Y."/>
            <person name="Medigue C."/>
            <person name="Benson D.R."/>
        </authorList>
    </citation>
    <scope>NUCLEOTIDE SEQUENCE [LARGE SCALE GENOMIC DNA]</scope>
    <source>
        <strain evidence="2">DSM 45986 / CECT 9034 / ACN14a</strain>
    </source>
</reference>
<dbReference type="STRING" id="326424.FRAAL5059"/>
<dbReference type="SFLD" id="SFLDS00003">
    <property type="entry name" value="Haloacid_Dehalogenase"/>
    <property type="match status" value="1"/>
</dbReference>
<dbReference type="HOGENOM" id="CLU_045011_13_1_11"/>